<gene>
    <name evidence="2" type="ORF">CPLU01_10788</name>
</gene>
<protein>
    <submittedName>
        <fullName evidence="2">Uncharacterized protein</fullName>
    </submittedName>
</protein>
<dbReference type="AlphaFoldDB" id="A0A8H6K4I1"/>
<dbReference type="EMBL" id="WIGO01000190">
    <property type="protein sequence ID" value="KAF6824590.1"/>
    <property type="molecule type" value="Genomic_DNA"/>
</dbReference>
<accession>A0A8H6K4I1</accession>
<organism evidence="2 3">
    <name type="scientific">Colletotrichum plurivorum</name>
    <dbReference type="NCBI Taxonomy" id="2175906"/>
    <lineage>
        <taxon>Eukaryota</taxon>
        <taxon>Fungi</taxon>
        <taxon>Dikarya</taxon>
        <taxon>Ascomycota</taxon>
        <taxon>Pezizomycotina</taxon>
        <taxon>Sordariomycetes</taxon>
        <taxon>Hypocreomycetidae</taxon>
        <taxon>Glomerellales</taxon>
        <taxon>Glomerellaceae</taxon>
        <taxon>Colletotrichum</taxon>
        <taxon>Colletotrichum orchidearum species complex</taxon>
    </lineage>
</organism>
<keyword evidence="3" id="KW-1185">Reference proteome</keyword>
<sequence length="85" mass="9175">MSSVRLYDNASWDGPKSQAMPGDQLHQAFLLRTFMQDTTAYGPEEGIVLDCYNPLGSETASGSVRVSEISATQNGTDFRVQSANG</sequence>
<name>A0A8H6K4I1_9PEZI</name>
<proteinExistence type="predicted"/>
<dbReference type="Proteomes" id="UP000654918">
    <property type="component" value="Unassembled WGS sequence"/>
</dbReference>
<evidence type="ECO:0000313" key="3">
    <source>
        <dbReference type="Proteomes" id="UP000654918"/>
    </source>
</evidence>
<comment type="caution">
    <text evidence="2">The sequence shown here is derived from an EMBL/GenBank/DDBJ whole genome shotgun (WGS) entry which is preliminary data.</text>
</comment>
<feature type="region of interest" description="Disordered" evidence="1">
    <location>
        <begin position="1"/>
        <end position="20"/>
    </location>
</feature>
<evidence type="ECO:0000313" key="2">
    <source>
        <dbReference type="EMBL" id="KAF6824590.1"/>
    </source>
</evidence>
<evidence type="ECO:0000256" key="1">
    <source>
        <dbReference type="SAM" id="MobiDB-lite"/>
    </source>
</evidence>
<reference evidence="2" key="1">
    <citation type="journal article" date="2020" name="Phytopathology">
        <title>Genome Sequence Resources of Colletotrichum truncatum, C. plurivorum, C. musicola, and C. sojae: Four Species Pathogenic to Soybean (Glycine max).</title>
        <authorList>
            <person name="Rogerio F."/>
            <person name="Boufleur T.R."/>
            <person name="Ciampi-Guillardi M."/>
            <person name="Sukno S.A."/>
            <person name="Thon M.R."/>
            <person name="Massola Junior N.S."/>
            <person name="Baroncelli R."/>
        </authorList>
    </citation>
    <scope>NUCLEOTIDE SEQUENCE</scope>
    <source>
        <strain evidence="2">LFN00145</strain>
    </source>
</reference>